<evidence type="ECO:0000256" key="1">
    <source>
        <dbReference type="SAM" id="MobiDB-lite"/>
    </source>
</evidence>
<keyword evidence="2" id="KW-0812">Transmembrane</keyword>
<dbReference type="Gene3D" id="3.40.50.410">
    <property type="entry name" value="von Willebrand factor, type A domain"/>
    <property type="match status" value="1"/>
</dbReference>
<dbReference type="EMBL" id="JAMQBK010000060">
    <property type="protein sequence ID" value="MCM2373055.1"/>
    <property type="molecule type" value="Genomic_DNA"/>
</dbReference>
<comment type="caution">
    <text evidence="3">The sequence shown here is derived from an EMBL/GenBank/DDBJ whole genome shotgun (WGS) entry which is preliminary data.</text>
</comment>
<feature type="compositionally biased region" description="Basic and acidic residues" evidence="1">
    <location>
        <begin position="164"/>
        <end position="173"/>
    </location>
</feature>
<evidence type="ECO:0000313" key="4">
    <source>
        <dbReference type="Proteomes" id="UP001202961"/>
    </source>
</evidence>
<evidence type="ECO:0000313" key="3">
    <source>
        <dbReference type="EMBL" id="MCM2373055.1"/>
    </source>
</evidence>
<gene>
    <name evidence="3" type="ORF">NB063_20775</name>
</gene>
<dbReference type="InterPro" id="IPR036465">
    <property type="entry name" value="vWFA_dom_sf"/>
</dbReference>
<feature type="region of interest" description="Disordered" evidence="1">
    <location>
        <begin position="1"/>
        <end position="26"/>
    </location>
</feature>
<evidence type="ECO:0000256" key="2">
    <source>
        <dbReference type="SAM" id="Phobius"/>
    </source>
</evidence>
<keyword evidence="2" id="KW-1133">Transmembrane helix</keyword>
<dbReference type="Proteomes" id="UP001202961">
    <property type="component" value="Unassembled WGS sequence"/>
</dbReference>
<feature type="region of interest" description="Disordered" evidence="1">
    <location>
        <begin position="99"/>
        <end position="263"/>
    </location>
</feature>
<feature type="compositionally biased region" description="Basic and acidic residues" evidence="1">
    <location>
        <begin position="222"/>
        <end position="234"/>
    </location>
</feature>
<reference evidence="3 4" key="1">
    <citation type="journal article" date="2022" name="Syst. Appl. Microbiol.">
        <title>Rhodopirellula aestuarii sp. nov., a novel member of the genus Rhodopirellula isolated from brackish sediments collected in the Tagus River estuary, Portugal.</title>
        <authorList>
            <person name="Vitorino I.R."/>
            <person name="Klimek D."/>
            <person name="Calusinska M."/>
            <person name="Lobo-da-Cunha A."/>
            <person name="Vasconcelos V."/>
            <person name="Lage O.M."/>
        </authorList>
    </citation>
    <scope>NUCLEOTIDE SEQUENCE [LARGE SCALE GENOMIC DNA]</scope>
    <source>
        <strain evidence="3 4">ICT_H3.1</strain>
    </source>
</reference>
<dbReference type="SUPFAM" id="SSF53300">
    <property type="entry name" value="vWA-like"/>
    <property type="match status" value="1"/>
</dbReference>
<organism evidence="3 4">
    <name type="scientific">Aporhodopirellula aestuarii</name>
    <dbReference type="NCBI Taxonomy" id="2950107"/>
    <lineage>
        <taxon>Bacteria</taxon>
        <taxon>Pseudomonadati</taxon>
        <taxon>Planctomycetota</taxon>
        <taxon>Planctomycetia</taxon>
        <taxon>Pirellulales</taxon>
        <taxon>Pirellulaceae</taxon>
        <taxon>Aporhodopirellula</taxon>
    </lineage>
</organism>
<name>A0ABT0U7Z2_9BACT</name>
<protein>
    <recommendedName>
        <fullName evidence="5">VWFA domain-containing protein</fullName>
    </recommendedName>
</protein>
<keyword evidence="2" id="KW-0472">Membrane</keyword>
<feature type="compositionally biased region" description="Polar residues" evidence="1">
    <location>
        <begin position="117"/>
        <end position="132"/>
    </location>
</feature>
<proteinExistence type="predicted"/>
<feature type="compositionally biased region" description="Polar residues" evidence="1">
    <location>
        <begin position="195"/>
        <end position="212"/>
    </location>
</feature>
<accession>A0ABT0U7Z2</accession>
<sequence length="570" mass="62362">MNAPEPNGFSDPDAINPGETSQTTDNQRAIILHELIRVRREAEAARLEAQATRLDASAEQLQCLLRRLDAGESIPPAKLLEFGISDVKSLGSLSRTASASIASPELASDTSLGDPATFSTNAHEQDATSTPTGAVHSSDPQPDVPEEGLPRFNSWDAIRSAQQKSREFVRPDSPHPAVRAPRMLRRTEQDGSETPLETGTAPESINDGNRQHVNAPENSLDPDSKEIVDDRELLEPDPDPSSAEPALHPPPLTDVVLDENEAPPPRRRQSVAVIVSAVVHLVILICLAGFTLTSVMPKDQVALSASVSEASEEAMETFQIETVQPAEDPSETTPDETQYELDPLGEMAVVEVTPGIAATASTPPPSTQAFRRPTAASTASLKSLKSDSKSKMQFCGVEGGGNHFVYLVDSSGSMGEAFISARRALIESIGMLTESQRFYVIFFDAKCDFMRITRADQDEPRSVYATSENKQRLKSWAMRVEMDRGKAPYEPLEYALQKLKPDVIFLLSDGEFPQGIEDLLQEKNRVTNLFGDSNPVSIIHTISYHSREGESRMRRIAENNFGQYRHVPKP</sequence>
<evidence type="ECO:0008006" key="5">
    <source>
        <dbReference type="Google" id="ProtNLM"/>
    </source>
</evidence>
<keyword evidence="4" id="KW-1185">Reference proteome</keyword>
<feature type="transmembrane region" description="Helical" evidence="2">
    <location>
        <begin position="271"/>
        <end position="292"/>
    </location>
</feature>
<dbReference type="RefSeq" id="WP_250930689.1">
    <property type="nucleotide sequence ID" value="NZ_JAMQBK010000060.1"/>
</dbReference>